<dbReference type="Proteomes" id="UP000177960">
    <property type="component" value="Unassembled WGS sequence"/>
</dbReference>
<gene>
    <name evidence="2" type="ORF">A3B92_01295</name>
</gene>
<keyword evidence="1" id="KW-1133">Transmembrane helix</keyword>
<protein>
    <recommendedName>
        <fullName evidence="4">DUF155 domain-containing protein</fullName>
    </recommendedName>
</protein>
<accession>A0A1G1ZJS8</accession>
<evidence type="ECO:0008006" key="4">
    <source>
        <dbReference type="Google" id="ProtNLM"/>
    </source>
</evidence>
<comment type="caution">
    <text evidence="2">The sequence shown here is derived from an EMBL/GenBank/DDBJ whole genome shotgun (WGS) entry which is preliminary data.</text>
</comment>
<feature type="transmembrane region" description="Helical" evidence="1">
    <location>
        <begin position="316"/>
        <end position="337"/>
    </location>
</feature>
<keyword evidence="1" id="KW-0812">Transmembrane</keyword>
<dbReference type="EMBL" id="MHJG01000009">
    <property type="protein sequence ID" value="OGY64160.1"/>
    <property type="molecule type" value="Genomic_DNA"/>
</dbReference>
<sequence length="339" mass="39191">MAHKITAFIIAEATRAKKGKEAPAAPPTKSAPHYFEKSVPSQFIIGSEKIVLDGKKVELTVKSYHPDAILVEGSLEVEDVFDSGILELKDKLHDICYEFSKKNGAREEPAEEYTVYQISGYKGDPELFLKNYGSKMAGLLKSEKLELDEKEVEHTLSYQMKYAQNDLVIVDWDGAFVFDTDGEYGETIELLELANYQLLRYRILDEDLDERLKKSEKLTQAETGRWFRTKEVATAFKEIIKIRSQSIAQFEALDRDIKLIGDWYSARLYDLLSRKFRIDDWRKSIRDKLDSLEDVYSIVSENLGVSRMQVLELIQIGAFFILQIGWFALIILEFWYFTR</sequence>
<evidence type="ECO:0000313" key="2">
    <source>
        <dbReference type="EMBL" id="OGY64160.1"/>
    </source>
</evidence>
<dbReference type="AlphaFoldDB" id="A0A1G1ZJS8"/>
<keyword evidence="1" id="KW-0472">Membrane</keyword>
<organism evidence="2 3">
    <name type="scientific">Candidatus Harrisonbacteria bacterium RIFCSPHIGHO2_02_FULL_42_16</name>
    <dbReference type="NCBI Taxonomy" id="1798404"/>
    <lineage>
        <taxon>Bacteria</taxon>
        <taxon>Candidatus Harrisoniibacteriota</taxon>
    </lineage>
</organism>
<name>A0A1G1ZJS8_9BACT</name>
<reference evidence="2 3" key="1">
    <citation type="journal article" date="2016" name="Nat. Commun.">
        <title>Thousands of microbial genomes shed light on interconnected biogeochemical processes in an aquifer system.</title>
        <authorList>
            <person name="Anantharaman K."/>
            <person name="Brown C.T."/>
            <person name="Hug L.A."/>
            <person name="Sharon I."/>
            <person name="Castelle C.J."/>
            <person name="Probst A.J."/>
            <person name="Thomas B.C."/>
            <person name="Singh A."/>
            <person name="Wilkins M.J."/>
            <person name="Karaoz U."/>
            <person name="Brodie E.L."/>
            <person name="Williams K.H."/>
            <person name="Hubbard S.S."/>
            <person name="Banfield J.F."/>
        </authorList>
    </citation>
    <scope>NUCLEOTIDE SEQUENCE [LARGE SCALE GENOMIC DNA]</scope>
</reference>
<dbReference type="STRING" id="1798404.A3B92_01295"/>
<evidence type="ECO:0000256" key="1">
    <source>
        <dbReference type="SAM" id="Phobius"/>
    </source>
</evidence>
<proteinExistence type="predicted"/>
<evidence type="ECO:0000313" key="3">
    <source>
        <dbReference type="Proteomes" id="UP000177960"/>
    </source>
</evidence>